<comment type="caution">
    <text evidence="1">The sequence shown here is derived from an EMBL/GenBank/DDBJ whole genome shotgun (WGS) entry which is preliminary data.</text>
</comment>
<name>A0ACB8UAU7_9APHY</name>
<accession>A0ACB8UAU7</accession>
<evidence type="ECO:0000313" key="2">
    <source>
        <dbReference type="Proteomes" id="UP001055072"/>
    </source>
</evidence>
<evidence type="ECO:0000313" key="1">
    <source>
        <dbReference type="EMBL" id="KAI0091319.1"/>
    </source>
</evidence>
<proteinExistence type="predicted"/>
<sequence length="261" mass="29145">MKLTNALSVLVDLSYAFRVAFLPTLRDILHAPLLVFRPVQLSRLFMAHVWVFIGNTTDECYSSVKSGLLPDAHGVVLEIGAGRGHNIRYLDKTKVAKYVALEPNTRMHSEIRKAAAEVGFTEDAGTFVLLPYGAEETGLINSALGGPHTIDTIFSILTFCSVPNFENSIRPLVDQVLKPGGTLLFFEHVRSRRADVFWWQRFWTPIWAKVFDGCELGRPVDTIIEGLDMWERKEVTGIEGEDPETLFVHSIGRLTKVSTAA</sequence>
<dbReference type="EMBL" id="MU274906">
    <property type="protein sequence ID" value="KAI0091319.1"/>
    <property type="molecule type" value="Genomic_DNA"/>
</dbReference>
<protein>
    <submittedName>
        <fullName evidence="1">Uncharacterized protein</fullName>
    </submittedName>
</protein>
<gene>
    <name evidence="1" type="ORF">BDY19DRAFT_697482</name>
</gene>
<organism evidence="1 2">
    <name type="scientific">Irpex rosettiformis</name>
    <dbReference type="NCBI Taxonomy" id="378272"/>
    <lineage>
        <taxon>Eukaryota</taxon>
        <taxon>Fungi</taxon>
        <taxon>Dikarya</taxon>
        <taxon>Basidiomycota</taxon>
        <taxon>Agaricomycotina</taxon>
        <taxon>Agaricomycetes</taxon>
        <taxon>Polyporales</taxon>
        <taxon>Irpicaceae</taxon>
        <taxon>Irpex</taxon>
    </lineage>
</organism>
<reference evidence="1" key="1">
    <citation type="journal article" date="2021" name="Environ. Microbiol.">
        <title>Gene family expansions and transcriptome signatures uncover fungal adaptations to wood decay.</title>
        <authorList>
            <person name="Hage H."/>
            <person name="Miyauchi S."/>
            <person name="Viragh M."/>
            <person name="Drula E."/>
            <person name="Min B."/>
            <person name="Chaduli D."/>
            <person name="Navarro D."/>
            <person name="Favel A."/>
            <person name="Norest M."/>
            <person name="Lesage-Meessen L."/>
            <person name="Balint B."/>
            <person name="Merenyi Z."/>
            <person name="de Eugenio L."/>
            <person name="Morin E."/>
            <person name="Martinez A.T."/>
            <person name="Baldrian P."/>
            <person name="Stursova M."/>
            <person name="Martinez M.J."/>
            <person name="Novotny C."/>
            <person name="Magnuson J.K."/>
            <person name="Spatafora J.W."/>
            <person name="Maurice S."/>
            <person name="Pangilinan J."/>
            <person name="Andreopoulos W."/>
            <person name="LaButti K."/>
            <person name="Hundley H."/>
            <person name="Na H."/>
            <person name="Kuo A."/>
            <person name="Barry K."/>
            <person name="Lipzen A."/>
            <person name="Henrissat B."/>
            <person name="Riley R."/>
            <person name="Ahrendt S."/>
            <person name="Nagy L.G."/>
            <person name="Grigoriev I.V."/>
            <person name="Martin F."/>
            <person name="Rosso M.N."/>
        </authorList>
    </citation>
    <scope>NUCLEOTIDE SEQUENCE</scope>
    <source>
        <strain evidence="1">CBS 384.51</strain>
    </source>
</reference>
<keyword evidence="2" id="KW-1185">Reference proteome</keyword>
<dbReference type="Proteomes" id="UP001055072">
    <property type="component" value="Unassembled WGS sequence"/>
</dbReference>